<accession>A0A6P7FBT0</accession>
<gene>
    <name evidence="6" type="primary">LOC114328661</name>
</gene>
<dbReference type="Proteomes" id="UP001652700">
    <property type="component" value="Unplaced"/>
</dbReference>
<dbReference type="GeneID" id="114328661"/>
<protein>
    <submittedName>
        <fullName evidence="6">Alpha-crystallin A chain-like</fullName>
    </submittedName>
</protein>
<reference evidence="4" key="2">
    <citation type="submission" date="2025-05" db="UniProtKB">
        <authorList>
            <consortium name="EnsemblMetazoa"/>
        </authorList>
    </citation>
    <scope>IDENTIFICATION</scope>
</reference>
<dbReference type="InterPro" id="IPR002068">
    <property type="entry name" value="A-crystallin/Hsp20_dom"/>
</dbReference>
<dbReference type="PROSITE" id="PS01031">
    <property type="entry name" value="SHSP"/>
    <property type="match status" value="1"/>
</dbReference>
<evidence type="ECO:0000313" key="4">
    <source>
        <dbReference type="EnsemblMetazoa" id="XP_028133379.1"/>
    </source>
</evidence>
<evidence type="ECO:0000259" key="3">
    <source>
        <dbReference type="PROSITE" id="PS01031"/>
    </source>
</evidence>
<dbReference type="PANTHER" id="PTHR45640:SF34">
    <property type="entry name" value="PROTEIN LETHAL(2)ESSENTIAL FOR LIFE"/>
    <property type="match status" value="1"/>
</dbReference>
<dbReference type="SUPFAM" id="SSF49764">
    <property type="entry name" value="HSP20-like chaperones"/>
    <property type="match status" value="1"/>
</dbReference>
<dbReference type="Pfam" id="PF00011">
    <property type="entry name" value="HSP20"/>
    <property type="match status" value="1"/>
</dbReference>
<sequence>MSWIWKSSKLQVPIKPCLSFLEDKCFHKARLTLKEFGVNWLDLIQAQDKVNNNSAFHKMDAVFFHQDRFELLVDARGFRPEDIKCKMTTNLVEIIGQRQEALNSGSKSMSLSRNYHLPQHVKPEDGNCCFSAEGILLVTAPWRS</sequence>
<evidence type="ECO:0000256" key="1">
    <source>
        <dbReference type="PROSITE-ProRule" id="PRU00285"/>
    </source>
</evidence>
<dbReference type="OrthoDB" id="6716593at2759"/>
<dbReference type="KEGG" id="dvv:114328661"/>
<dbReference type="AlphaFoldDB" id="A0A6P7FBT0"/>
<dbReference type="RefSeq" id="XP_028133379.1">
    <property type="nucleotide sequence ID" value="XM_028277578.1"/>
</dbReference>
<dbReference type="GO" id="GO:0005737">
    <property type="term" value="C:cytoplasm"/>
    <property type="evidence" value="ECO:0007669"/>
    <property type="project" value="TreeGrafter"/>
</dbReference>
<dbReference type="PRINTS" id="PR00299">
    <property type="entry name" value="ACRYSTALLIN"/>
</dbReference>
<dbReference type="InParanoid" id="A0A6P7FBT0"/>
<dbReference type="InterPro" id="IPR001436">
    <property type="entry name" value="Alpha-crystallin/sHSP_animal"/>
</dbReference>
<evidence type="ECO:0000256" key="2">
    <source>
        <dbReference type="RuleBase" id="RU003616"/>
    </source>
</evidence>
<dbReference type="GO" id="GO:0009408">
    <property type="term" value="P:response to heat"/>
    <property type="evidence" value="ECO:0007669"/>
    <property type="project" value="TreeGrafter"/>
</dbReference>
<keyword evidence="5" id="KW-1185">Reference proteome</keyword>
<dbReference type="PANTHER" id="PTHR45640">
    <property type="entry name" value="HEAT SHOCK PROTEIN HSP-12.2-RELATED"/>
    <property type="match status" value="1"/>
</dbReference>
<dbReference type="CDD" id="cd06526">
    <property type="entry name" value="metazoan_ACD"/>
    <property type="match status" value="1"/>
</dbReference>
<dbReference type="Gene3D" id="2.60.40.790">
    <property type="match status" value="1"/>
</dbReference>
<comment type="similarity">
    <text evidence="1 2">Belongs to the small heat shock protein (HSP20) family.</text>
</comment>
<organism evidence="6">
    <name type="scientific">Diabrotica virgifera virgifera</name>
    <name type="common">western corn rootworm</name>
    <dbReference type="NCBI Taxonomy" id="50390"/>
    <lineage>
        <taxon>Eukaryota</taxon>
        <taxon>Metazoa</taxon>
        <taxon>Ecdysozoa</taxon>
        <taxon>Arthropoda</taxon>
        <taxon>Hexapoda</taxon>
        <taxon>Insecta</taxon>
        <taxon>Pterygota</taxon>
        <taxon>Neoptera</taxon>
        <taxon>Endopterygota</taxon>
        <taxon>Coleoptera</taxon>
        <taxon>Polyphaga</taxon>
        <taxon>Cucujiformia</taxon>
        <taxon>Chrysomeloidea</taxon>
        <taxon>Chrysomelidae</taxon>
        <taxon>Galerucinae</taxon>
        <taxon>Diabroticina</taxon>
        <taxon>Diabroticites</taxon>
        <taxon>Diabrotica</taxon>
    </lineage>
</organism>
<dbReference type="GO" id="GO:0051082">
    <property type="term" value="F:unfolded protein binding"/>
    <property type="evidence" value="ECO:0007669"/>
    <property type="project" value="TreeGrafter"/>
</dbReference>
<proteinExistence type="inferred from homology"/>
<evidence type="ECO:0000313" key="5">
    <source>
        <dbReference type="Proteomes" id="UP001652700"/>
    </source>
</evidence>
<evidence type="ECO:0000313" key="6">
    <source>
        <dbReference type="RefSeq" id="XP_028133379.1"/>
    </source>
</evidence>
<reference evidence="6" key="1">
    <citation type="submission" date="2025-04" db="UniProtKB">
        <authorList>
            <consortium name="RefSeq"/>
        </authorList>
    </citation>
    <scope>IDENTIFICATION</scope>
    <source>
        <tissue evidence="6">Whole insect</tissue>
    </source>
</reference>
<feature type="domain" description="SHSP" evidence="3">
    <location>
        <begin position="50"/>
        <end position="144"/>
    </location>
</feature>
<dbReference type="GO" id="GO:0005634">
    <property type="term" value="C:nucleus"/>
    <property type="evidence" value="ECO:0007669"/>
    <property type="project" value="TreeGrafter"/>
</dbReference>
<dbReference type="InterPro" id="IPR008978">
    <property type="entry name" value="HSP20-like_chaperone"/>
</dbReference>
<dbReference type="EnsemblMetazoa" id="XM_028277578.2">
    <property type="protein sequence ID" value="XP_028133379.1"/>
    <property type="gene ID" value="LOC114328661"/>
</dbReference>
<name>A0A6P7FBT0_DIAVI</name>
<dbReference type="GO" id="GO:0042026">
    <property type="term" value="P:protein refolding"/>
    <property type="evidence" value="ECO:0007669"/>
    <property type="project" value="TreeGrafter"/>
</dbReference>